<comment type="caution">
    <text evidence="5">The sequence shown here is derived from an EMBL/GenBank/DDBJ whole genome shotgun (WGS) entry which is preliminary data.</text>
</comment>
<evidence type="ECO:0000259" key="4">
    <source>
        <dbReference type="PROSITE" id="PS50949"/>
    </source>
</evidence>
<keyword evidence="1" id="KW-0805">Transcription regulation</keyword>
<dbReference type="InterPro" id="IPR050679">
    <property type="entry name" value="Bact_HTH_transcr_reg"/>
</dbReference>
<accession>A0ABW3TG73</accession>
<dbReference type="InterPro" id="IPR036390">
    <property type="entry name" value="WH_DNA-bd_sf"/>
</dbReference>
<dbReference type="InterPro" id="IPR000524">
    <property type="entry name" value="Tscrpt_reg_HTH_GntR"/>
</dbReference>
<dbReference type="SMART" id="SM00345">
    <property type="entry name" value="HTH_GNTR"/>
    <property type="match status" value="1"/>
</dbReference>
<dbReference type="Pfam" id="PF00392">
    <property type="entry name" value="GntR"/>
    <property type="match status" value="1"/>
</dbReference>
<dbReference type="Pfam" id="PF07702">
    <property type="entry name" value="UTRA"/>
    <property type="match status" value="1"/>
</dbReference>
<dbReference type="Gene3D" id="1.10.10.10">
    <property type="entry name" value="Winged helix-like DNA-binding domain superfamily/Winged helix DNA-binding domain"/>
    <property type="match status" value="1"/>
</dbReference>
<dbReference type="SMART" id="SM00866">
    <property type="entry name" value="UTRA"/>
    <property type="match status" value="1"/>
</dbReference>
<dbReference type="PANTHER" id="PTHR44846:SF1">
    <property type="entry name" value="MANNOSYL-D-GLYCERATE TRANSPORT_METABOLISM SYSTEM REPRESSOR MNGR-RELATED"/>
    <property type="match status" value="1"/>
</dbReference>
<dbReference type="PANTHER" id="PTHR44846">
    <property type="entry name" value="MANNOSYL-D-GLYCERATE TRANSPORT/METABOLISM SYSTEM REPRESSOR MNGR-RELATED"/>
    <property type="match status" value="1"/>
</dbReference>
<evidence type="ECO:0000313" key="6">
    <source>
        <dbReference type="Proteomes" id="UP001597151"/>
    </source>
</evidence>
<keyword evidence="2" id="KW-0238">DNA-binding</keyword>
<dbReference type="RefSeq" id="WP_380792247.1">
    <property type="nucleotide sequence ID" value="NZ_JBHTKR010000005.1"/>
</dbReference>
<keyword evidence="3" id="KW-0804">Transcription</keyword>
<sequence>MTTTPLWSSIAETLRAEIAAGQFRPGDRLPTEAALARRFGVNRHTVRHALSGLVEDGTVTTRRGAGAFVTRPATDYPLGKRVRFHQNLAAAGRLPEKVFLHIDTRHADPDEAEALSLPPGARVHRAEGISLADGLPIAHFISTFPADSLPDLPEHLRRTGSVTQALAACGVPDYIRAVTRLSARRATAMQARHLMLREGDPVLQSLGINHGPDGQPVEFGRTVFVGDHVTLIMSQDG</sequence>
<proteinExistence type="predicted"/>
<dbReference type="SUPFAM" id="SSF46785">
    <property type="entry name" value="Winged helix' DNA-binding domain"/>
    <property type="match status" value="1"/>
</dbReference>
<reference evidence="6" key="1">
    <citation type="journal article" date="2019" name="Int. J. Syst. Evol. Microbiol.">
        <title>The Global Catalogue of Microorganisms (GCM) 10K type strain sequencing project: providing services to taxonomists for standard genome sequencing and annotation.</title>
        <authorList>
            <consortium name="The Broad Institute Genomics Platform"/>
            <consortium name="The Broad Institute Genome Sequencing Center for Infectious Disease"/>
            <person name="Wu L."/>
            <person name="Ma J."/>
        </authorList>
    </citation>
    <scope>NUCLEOTIDE SEQUENCE [LARGE SCALE GENOMIC DNA]</scope>
    <source>
        <strain evidence="6">CCUG 55328</strain>
    </source>
</reference>
<dbReference type="PROSITE" id="PS50949">
    <property type="entry name" value="HTH_GNTR"/>
    <property type="match status" value="1"/>
</dbReference>
<dbReference type="PRINTS" id="PR00035">
    <property type="entry name" value="HTHGNTR"/>
</dbReference>
<dbReference type="Gene3D" id="3.40.1410.10">
    <property type="entry name" value="Chorismate lyase-like"/>
    <property type="match status" value="1"/>
</dbReference>
<evidence type="ECO:0000313" key="5">
    <source>
        <dbReference type="EMBL" id="MFD1195481.1"/>
    </source>
</evidence>
<dbReference type="CDD" id="cd07377">
    <property type="entry name" value="WHTH_GntR"/>
    <property type="match status" value="1"/>
</dbReference>
<evidence type="ECO:0000256" key="3">
    <source>
        <dbReference type="ARBA" id="ARBA00023163"/>
    </source>
</evidence>
<dbReference type="InterPro" id="IPR011663">
    <property type="entry name" value="UTRA"/>
</dbReference>
<evidence type="ECO:0000256" key="2">
    <source>
        <dbReference type="ARBA" id="ARBA00023125"/>
    </source>
</evidence>
<gene>
    <name evidence="5" type="primary">phnF</name>
    <name evidence="5" type="ORF">ACFQ3C_12475</name>
</gene>
<dbReference type="SUPFAM" id="SSF64288">
    <property type="entry name" value="Chorismate lyase-like"/>
    <property type="match status" value="1"/>
</dbReference>
<protein>
    <submittedName>
        <fullName evidence="5">Phosphonate metabolism transcriptional regulator PhnF</fullName>
    </submittedName>
</protein>
<keyword evidence="6" id="KW-1185">Reference proteome</keyword>
<name>A0ABW3TG73_9RHOB</name>
<dbReference type="InterPro" id="IPR012702">
    <property type="entry name" value="CP_lyase_PhnF"/>
</dbReference>
<dbReference type="Proteomes" id="UP001597151">
    <property type="component" value="Unassembled WGS sequence"/>
</dbReference>
<dbReference type="InterPro" id="IPR036388">
    <property type="entry name" value="WH-like_DNA-bd_sf"/>
</dbReference>
<organism evidence="5 6">
    <name type="scientific">Seohaeicola saemankumensis</name>
    <dbReference type="NCBI Taxonomy" id="481181"/>
    <lineage>
        <taxon>Bacteria</taxon>
        <taxon>Pseudomonadati</taxon>
        <taxon>Pseudomonadota</taxon>
        <taxon>Alphaproteobacteria</taxon>
        <taxon>Rhodobacterales</taxon>
        <taxon>Roseobacteraceae</taxon>
        <taxon>Seohaeicola</taxon>
    </lineage>
</organism>
<evidence type="ECO:0000256" key="1">
    <source>
        <dbReference type="ARBA" id="ARBA00023015"/>
    </source>
</evidence>
<feature type="domain" description="HTH gntR-type" evidence="4">
    <location>
        <begin position="4"/>
        <end position="72"/>
    </location>
</feature>
<dbReference type="InterPro" id="IPR028978">
    <property type="entry name" value="Chorismate_lyase_/UTRA_dom_sf"/>
</dbReference>
<dbReference type="EMBL" id="JBHTKR010000005">
    <property type="protein sequence ID" value="MFD1195481.1"/>
    <property type="molecule type" value="Genomic_DNA"/>
</dbReference>
<dbReference type="NCBIfam" id="TIGR02325">
    <property type="entry name" value="C_P_lyase_phnF"/>
    <property type="match status" value="1"/>
</dbReference>